<name>A0A478FPU2_9MOLU</name>
<gene>
    <name evidence="1" type="ORF">MHSWG343_04200</name>
</gene>
<dbReference type="EMBL" id="BIMN01000002">
    <property type="protein sequence ID" value="GCE63423.1"/>
    <property type="molecule type" value="Genomic_DNA"/>
</dbReference>
<evidence type="ECO:0000313" key="2">
    <source>
        <dbReference type="Proteomes" id="UP000324831"/>
    </source>
</evidence>
<comment type="caution">
    <text evidence="1">The sequence shown here is derived from an EMBL/GenBank/DDBJ whole genome shotgun (WGS) entry which is preliminary data.</text>
</comment>
<sequence length="64" mass="7501">MGLTLGKREILIGIAISLVCLGYKASEYIGYINEKRQWENYVRTMQKNRERLRTGAIENEPKRK</sequence>
<dbReference type="AlphaFoldDB" id="A0A478FPU2"/>
<protein>
    <submittedName>
        <fullName evidence="1">Uncharacterized protein</fullName>
    </submittedName>
</protein>
<proteinExistence type="predicted"/>
<reference evidence="1 2" key="1">
    <citation type="submission" date="2019-01" db="EMBL/GenBank/DDBJ databases">
        <title>Draft genome sequences of Candidatus Mycoplasma haemohominis SWG34-3 identified from a patient with pyrexia, anemia and liver dysfunction.</title>
        <authorList>
            <person name="Sekizuka T."/>
            <person name="Hattori N."/>
            <person name="Katano H."/>
            <person name="Takuma T."/>
            <person name="Ito T."/>
            <person name="Arai N."/>
            <person name="Yanai R."/>
            <person name="Ishii S."/>
            <person name="Miura Y."/>
            <person name="Tokunaga T."/>
            <person name="Watanabe H."/>
            <person name="Nomura N."/>
            <person name="Eguchi J."/>
            <person name="Arai T."/>
            <person name="Hasegawa H."/>
            <person name="Nakamaki T."/>
            <person name="Wakita T."/>
            <person name="Niki Y."/>
            <person name="Kuroda M."/>
        </authorList>
    </citation>
    <scope>NUCLEOTIDE SEQUENCE [LARGE SCALE GENOMIC DNA]</scope>
    <source>
        <strain evidence="1">SWG34-3</strain>
    </source>
</reference>
<accession>A0A478FPU2</accession>
<organism evidence="1 2">
    <name type="scientific">Candidatus Mycoplasma haematohominis</name>
    <dbReference type="NCBI Taxonomy" id="1494318"/>
    <lineage>
        <taxon>Bacteria</taxon>
        <taxon>Bacillati</taxon>
        <taxon>Mycoplasmatota</taxon>
        <taxon>Mollicutes</taxon>
        <taxon>Mycoplasmataceae</taxon>
        <taxon>Mycoplasma</taxon>
    </lineage>
</organism>
<dbReference type="Proteomes" id="UP000324831">
    <property type="component" value="Unassembled WGS sequence"/>
</dbReference>
<evidence type="ECO:0000313" key="1">
    <source>
        <dbReference type="EMBL" id="GCE63423.1"/>
    </source>
</evidence>